<accession>A0AAW1KZB8</accession>
<protein>
    <recommendedName>
        <fullName evidence="3">Transmembrane protein</fullName>
    </recommendedName>
</protein>
<keyword evidence="2" id="KW-1185">Reference proteome</keyword>
<comment type="caution">
    <text evidence="1">The sequence shown here is derived from an EMBL/GenBank/DDBJ whole genome shotgun (WGS) entry which is preliminary data.</text>
</comment>
<dbReference type="AlphaFoldDB" id="A0AAW1KZB8"/>
<reference evidence="1" key="1">
    <citation type="submission" date="2024-03" db="EMBL/GenBank/DDBJ databases">
        <title>WGS assembly of Saponaria officinalis var. Norfolk2.</title>
        <authorList>
            <person name="Jenkins J."/>
            <person name="Shu S."/>
            <person name="Grimwood J."/>
            <person name="Barry K."/>
            <person name="Goodstein D."/>
            <person name="Schmutz J."/>
            <person name="Leebens-Mack J."/>
            <person name="Osbourn A."/>
        </authorList>
    </citation>
    <scope>NUCLEOTIDE SEQUENCE [LARGE SCALE GENOMIC DNA]</scope>
    <source>
        <strain evidence="1">JIC</strain>
    </source>
</reference>
<sequence length="119" mass="13871">MMIICVLTTIIMAAINIPKHIHHHHHHHQHTWSYHGTFYFTSKTYNSEITSSYISPLKTRLKFLISSLNKKLIQYPSHRPTWVGFGLDLFRVLIFQFWGFFFGEVEFECVDDVAVGGGC</sequence>
<evidence type="ECO:0000313" key="2">
    <source>
        <dbReference type="Proteomes" id="UP001443914"/>
    </source>
</evidence>
<dbReference type="EMBL" id="JBDFQZ010000005">
    <property type="protein sequence ID" value="KAK9725816.1"/>
    <property type="molecule type" value="Genomic_DNA"/>
</dbReference>
<name>A0AAW1KZB8_SAPOF</name>
<gene>
    <name evidence="1" type="ORF">RND81_05G171600</name>
</gene>
<evidence type="ECO:0000313" key="1">
    <source>
        <dbReference type="EMBL" id="KAK9725816.1"/>
    </source>
</evidence>
<evidence type="ECO:0008006" key="3">
    <source>
        <dbReference type="Google" id="ProtNLM"/>
    </source>
</evidence>
<proteinExistence type="predicted"/>
<dbReference type="Proteomes" id="UP001443914">
    <property type="component" value="Unassembled WGS sequence"/>
</dbReference>
<organism evidence="1 2">
    <name type="scientific">Saponaria officinalis</name>
    <name type="common">Common soapwort</name>
    <name type="synonym">Lychnis saponaria</name>
    <dbReference type="NCBI Taxonomy" id="3572"/>
    <lineage>
        <taxon>Eukaryota</taxon>
        <taxon>Viridiplantae</taxon>
        <taxon>Streptophyta</taxon>
        <taxon>Embryophyta</taxon>
        <taxon>Tracheophyta</taxon>
        <taxon>Spermatophyta</taxon>
        <taxon>Magnoliopsida</taxon>
        <taxon>eudicotyledons</taxon>
        <taxon>Gunneridae</taxon>
        <taxon>Pentapetalae</taxon>
        <taxon>Caryophyllales</taxon>
        <taxon>Caryophyllaceae</taxon>
        <taxon>Caryophylleae</taxon>
        <taxon>Saponaria</taxon>
    </lineage>
</organism>